<evidence type="ECO:0000256" key="2">
    <source>
        <dbReference type="SAM" id="Phobius"/>
    </source>
</evidence>
<evidence type="ECO:0000256" key="3">
    <source>
        <dbReference type="SAM" id="SignalP"/>
    </source>
</evidence>
<feature type="region of interest" description="Disordered" evidence="1">
    <location>
        <begin position="89"/>
        <end position="142"/>
    </location>
</feature>
<sequence>MALRLPCMGSSNRPIVLFLGFLLFSCTLPIQSHVRAEQDPSLVRIRHGPVLPNPTGSLSNIHRVQVEEDQDAQADNPDQDLRRRTQKLGAGGMKPRANQPQEPLQNPSDLAEQDKTSTQKRDQPPPTVPEYTPVVTPPPNQDAALASMGYKQLTYYTCNTVGGNEHCGWHVPIVKAQGVKRDSGTVWIVVVSLAGVFALALM</sequence>
<feature type="transmembrane region" description="Helical" evidence="2">
    <location>
        <begin position="184"/>
        <end position="201"/>
    </location>
</feature>
<feature type="compositionally biased region" description="Basic and acidic residues" evidence="1">
    <location>
        <begin position="112"/>
        <end position="123"/>
    </location>
</feature>
<proteinExistence type="predicted"/>
<feature type="signal peptide" evidence="3">
    <location>
        <begin position="1"/>
        <end position="32"/>
    </location>
</feature>
<name>A0AAJ0CRT4_9HYPO</name>
<dbReference type="PROSITE" id="PS51257">
    <property type="entry name" value="PROKAR_LIPOPROTEIN"/>
    <property type="match status" value="1"/>
</dbReference>
<evidence type="ECO:0000313" key="5">
    <source>
        <dbReference type="Proteomes" id="UP001251528"/>
    </source>
</evidence>
<keyword evidence="3" id="KW-0732">Signal</keyword>
<dbReference type="AlphaFoldDB" id="A0AAJ0CRT4"/>
<dbReference type="EMBL" id="JASWJB010000092">
    <property type="protein sequence ID" value="KAK2599020.1"/>
    <property type="molecule type" value="Genomic_DNA"/>
</dbReference>
<comment type="caution">
    <text evidence="4">The sequence shown here is derived from an EMBL/GenBank/DDBJ whole genome shotgun (WGS) entry which is preliminary data.</text>
</comment>
<organism evidence="4 5">
    <name type="scientific">Conoideocrella luteorostrata</name>
    <dbReference type="NCBI Taxonomy" id="1105319"/>
    <lineage>
        <taxon>Eukaryota</taxon>
        <taxon>Fungi</taxon>
        <taxon>Dikarya</taxon>
        <taxon>Ascomycota</taxon>
        <taxon>Pezizomycotina</taxon>
        <taxon>Sordariomycetes</taxon>
        <taxon>Hypocreomycetidae</taxon>
        <taxon>Hypocreales</taxon>
        <taxon>Clavicipitaceae</taxon>
        <taxon>Conoideocrella</taxon>
    </lineage>
</organism>
<keyword evidence="5" id="KW-1185">Reference proteome</keyword>
<gene>
    <name evidence="4" type="ORF">QQS21_005486</name>
</gene>
<evidence type="ECO:0000313" key="4">
    <source>
        <dbReference type="EMBL" id="KAK2599020.1"/>
    </source>
</evidence>
<accession>A0AAJ0CRT4</accession>
<keyword evidence="2" id="KW-0472">Membrane</keyword>
<protein>
    <submittedName>
        <fullName evidence="4">Uncharacterized protein</fullName>
    </submittedName>
</protein>
<feature type="chain" id="PRO_5042484573" evidence="3">
    <location>
        <begin position="33"/>
        <end position="202"/>
    </location>
</feature>
<keyword evidence="2" id="KW-0812">Transmembrane</keyword>
<feature type="compositionally biased region" description="Polar residues" evidence="1">
    <location>
        <begin position="98"/>
        <end position="108"/>
    </location>
</feature>
<dbReference type="Proteomes" id="UP001251528">
    <property type="component" value="Unassembled WGS sequence"/>
</dbReference>
<keyword evidence="2" id="KW-1133">Transmembrane helix</keyword>
<evidence type="ECO:0000256" key="1">
    <source>
        <dbReference type="SAM" id="MobiDB-lite"/>
    </source>
</evidence>
<reference evidence="4" key="1">
    <citation type="submission" date="2023-06" db="EMBL/GenBank/DDBJ databases">
        <title>Conoideocrella luteorostrata (Hypocreales: Clavicipitaceae), a potential biocontrol fungus for elongate hemlock scale in United States Christmas tree production areas.</title>
        <authorList>
            <person name="Barrett H."/>
            <person name="Lovett B."/>
            <person name="Macias A.M."/>
            <person name="Stajich J.E."/>
            <person name="Kasson M.T."/>
        </authorList>
    </citation>
    <scope>NUCLEOTIDE SEQUENCE</scope>
    <source>
        <strain evidence="4">ARSEF 14590</strain>
    </source>
</reference>